<name>A0A318IP42_9BURK</name>
<dbReference type="InterPro" id="IPR014710">
    <property type="entry name" value="RmlC-like_jellyroll"/>
</dbReference>
<dbReference type="RefSeq" id="WP_110258254.1">
    <property type="nucleotide sequence ID" value="NZ_QJKB01000021.1"/>
</dbReference>
<dbReference type="SMART" id="SM00100">
    <property type="entry name" value="cNMP"/>
    <property type="match status" value="1"/>
</dbReference>
<dbReference type="PANTHER" id="PTHR24567">
    <property type="entry name" value="CRP FAMILY TRANSCRIPTIONAL REGULATORY PROTEIN"/>
    <property type="match status" value="1"/>
</dbReference>
<dbReference type="SUPFAM" id="SSF51206">
    <property type="entry name" value="cAMP-binding domain-like"/>
    <property type="match status" value="1"/>
</dbReference>
<dbReference type="Pfam" id="PF00027">
    <property type="entry name" value="cNMP_binding"/>
    <property type="match status" value="1"/>
</dbReference>
<dbReference type="PANTHER" id="PTHR24567:SF74">
    <property type="entry name" value="HTH-TYPE TRANSCRIPTIONAL REGULATOR ARCR"/>
    <property type="match status" value="1"/>
</dbReference>
<accession>A0A318IP42</accession>
<proteinExistence type="predicted"/>
<dbReference type="InterPro" id="IPR018490">
    <property type="entry name" value="cNMP-bd_dom_sf"/>
</dbReference>
<dbReference type="PROSITE" id="PS50042">
    <property type="entry name" value="CNMP_BINDING_3"/>
    <property type="match status" value="1"/>
</dbReference>
<keyword evidence="3" id="KW-1185">Reference proteome</keyword>
<evidence type="ECO:0000259" key="1">
    <source>
        <dbReference type="PROSITE" id="PS50042"/>
    </source>
</evidence>
<sequence length="169" mass="18621">MNPDQALQGFRLVGAGTTFQSRDMCDMIAESQLFSDLDWKDIEALAAYLQCYEVSAGTTIFREGESGSYMGFLVKGEIGIVKTDLDGTPHRIVSVGHGKTIGEMSIIDGEKRSATCIASQNCTLLLLTRNNYQRIIREKPALAVQILARLAKLMSQRLRSVSGQLVEFL</sequence>
<evidence type="ECO:0000313" key="2">
    <source>
        <dbReference type="EMBL" id="PXX35267.1"/>
    </source>
</evidence>
<dbReference type="InterPro" id="IPR050397">
    <property type="entry name" value="Env_Response_Regulators"/>
</dbReference>
<gene>
    <name evidence="2" type="ORF">DFR42_1212</name>
</gene>
<dbReference type="Gene3D" id="2.60.120.10">
    <property type="entry name" value="Jelly Rolls"/>
    <property type="match status" value="1"/>
</dbReference>
<comment type="caution">
    <text evidence="2">The sequence shown here is derived from an EMBL/GenBank/DDBJ whole genome shotgun (WGS) entry which is preliminary data.</text>
</comment>
<feature type="domain" description="Cyclic nucleotide-binding" evidence="1">
    <location>
        <begin position="33"/>
        <end position="136"/>
    </location>
</feature>
<organism evidence="2 3">
    <name type="scientific">Undibacterium pigrum</name>
    <dbReference type="NCBI Taxonomy" id="401470"/>
    <lineage>
        <taxon>Bacteria</taxon>
        <taxon>Pseudomonadati</taxon>
        <taxon>Pseudomonadota</taxon>
        <taxon>Betaproteobacteria</taxon>
        <taxon>Burkholderiales</taxon>
        <taxon>Oxalobacteraceae</taxon>
        <taxon>Undibacterium</taxon>
    </lineage>
</organism>
<reference evidence="2 3" key="1">
    <citation type="submission" date="2018-05" db="EMBL/GenBank/DDBJ databases">
        <title>Genomic Encyclopedia of Type Strains, Phase IV (KMG-IV): sequencing the most valuable type-strain genomes for metagenomic binning, comparative biology and taxonomic classification.</title>
        <authorList>
            <person name="Goeker M."/>
        </authorList>
    </citation>
    <scope>NUCLEOTIDE SEQUENCE [LARGE SCALE GENOMIC DNA]</scope>
    <source>
        <strain evidence="2 3">DSM 19792</strain>
    </source>
</reference>
<dbReference type="AlphaFoldDB" id="A0A318IP42"/>
<dbReference type="OrthoDB" id="8589195at2"/>
<dbReference type="Proteomes" id="UP000247792">
    <property type="component" value="Unassembled WGS sequence"/>
</dbReference>
<dbReference type="InterPro" id="IPR000595">
    <property type="entry name" value="cNMP-bd_dom"/>
</dbReference>
<dbReference type="EMBL" id="QJKB01000021">
    <property type="protein sequence ID" value="PXX35267.1"/>
    <property type="molecule type" value="Genomic_DNA"/>
</dbReference>
<evidence type="ECO:0000313" key="3">
    <source>
        <dbReference type="Proteomes" id="UP000247792"/>
    </source>
</evidence>
<dbReference type="GO" id="GO:0003700">
    <property type="term" value="F:DNA-binding transcription factor activity"/>
    <property type="evidence" value="ECO:0007669"/>
    <property type="project" value="TreeGrafter"/>
</dbReference>
<dbReference type="GO" id="GO:0005829">
    <property type="term" value="C:cytosol"/>
    <property type="evidence" value="ECO:0007669"/>
    <property type="project" value="TreeGrafter"/>
</dbReference>
<protein>
    <recommendedName>
        <fullName evidence="1">Cyclic nucleotide-binding domain-containing protein</fullName>
    </recommendedName>
</protein>
<dbReference type="CDD" id="cd00038">
    <property type="entry name" value="CAP_ED"/>
    <property type="match status" value="1"/>
</dbReference>